<dbReference type="GO" id="GO:0070481">
    <property type="term" value="P:nuclear-transcribed mRNA catabolic process, non-stop decay"/>
    <property type="evidence" value="ECO:0007669"/>
    <property type="project" value="InterPro"/>
</dbReference>
<dbReference type="PANTHER" id="PTHR10853">
    <property type="entry name" value="PELOTA"/>
    <property type="match status" value="1"/>
</dbReference>
<organism evidence="2 3">
    <name type="scientific">Arachis hypogaea</name>
    <name type="common">Peanut</name>
    <dbReference type="NCBI Taxonomy" id="3818"/>
    <lineage>
        <taxon>Eukaryota</taxon>
        <taxon>Viridiplantae</taxon>
        <taxon>Streptophyta</taxon>
        <taxon>Embryophyta</taxon>
        <taxon>Tracheophyta</taxon>
        <taxon>Spermatophyta</taxon>
        <taxon>Magnoliopsida</taxon>
        <taxon>eudicotyledons</taxon>
        <taxon>Gunneridae</taxon>
        <taxon>Pentapetalae</taxon>
        <taxon>rosids</taxon>
        <taxon>fabids</taxon>
        <taxon>Fabales</taxon>
        <taxon>Fabaceae</taxon>
        <taxon>Papilionoideae</taxon>
        <taxon>50 kb inversion clade</taxon>
        <taxon>dalbergioids sensu lato</taxon>
        <taxon>Dalbergieae</taxon>
        <taxon>Pterocarpus clade</taxon>
        <taxon>Arachis</taxon>
    </lineage>
</organism>
<evidence type="ECO:0000313" key="3">
    <source>
        <dbReference type="Proteomes" id="UP000289738"/>
    </source>
</evidence>
<protein>
    <recommendedName>
        <fullName evidence="1">eRF1/Pelota-like N-terminal domain-containing protein</fullName>
    </recommendedName>
</protein>
<dbReference type="GO" id="GO:0071025">
    <property type="term" value="P:RNA surveillance"/>
    <property type="evidence" value="ECO:0007669"/>
    <property type="project" value="InterPro"/>
</dbReference>
<dbReference type="Proteomes" id="UP000289738">
    <property type="component" value="Chromosome A01"/>
</dbReference>
<gene>
    <name evidence="2" type="ORF">Ahy_A01g000786</name>
</gene>
<reference evidence="2 3" key="1">
    <citation type="submission" date="2019-01" db="EMBL/GenBank/DDBJ databases">
        <title>Sequencing of cultivated peanut Arachis hypogaea provides insights into genome evolution and oil improvement.</title>
        <authorList>
            <person name="Chen X."/>
        </authorList>
    </citation>
    <scope>NUCLEOTIDE SEQUENCE [LARGE SCALE GENOMIC DNA]</scope>
    <source>
        <strain evidence="3">cv. Fuhuasheng</strain>
        <tissue evidence="2">Leaves</tissue>
    </source>
</reference>
<evidence type="ECO:0000313" key="2">
    <source>
        <dbReference type="EMBL" id="RYR76177.1"/>
    </source>
</evidence>
<dbReference type="EMBL" id="SDMP01000001">
    <property type="protein sequence ID" value="RYR76177.1"/>
    <property type="molecule type" value="Genomic_DNA"/>
</dbReference>
<feature type="domain" description="eRF1/Pelota-like N-terminal" evidence="1">
    <location>
        <begin position="11"/>
        <end position="116"/>
    </location>
</feature>
<dbReference type="Pfam" id="PF26356">
    <property type="entry name" value="Pelota_N"/>
    <property type="match status" value="1"/>
</dbReference>
<dbReference type="SMART" id="SM01194">
    <property type="entry name" value="eRF1_1"/>
    <property type="match status" value="1"/>
</dbReference>
<dbReference type="PANTHER" id="PTHR10853:SF3">
    <property type="entry name" value="EUKARYOTIC RELEASE FACTOR 1 (ERF1) FAMILY PROTEIN"/>
    <property type="match status" value="1"/>
</dbReference>
<dbReference type="GO" id="GO:0070966">
    <property type="term" value="P:nuclear-transcribed mRNA catabolic process, no-go decay"/>
    <property type="evidence" value="ECO:0007669"/>
    <property type="project" value="InterPro"/>
</dbReference>
<keyword evidence="3" id="KW-1185">Reference proteome</keyword>
<dbReference type="SUPFAM" id="SSF159065">
    <property type="entry name" value="Dom34/Pelota N-terminal domain-like"/>
    <property type="match status" value="1"/>
</dbReference>
<sequence>MKSKQQQMGRMKLKEKDFAVNQIGRVIIVPEKSDDLWILYNIINPGDYVTVDTSRKVHHQLNNGKNTTASRVRLSIHLKVTCRDFHKDSSTLCIHGRNLESNGHVAVRSFHTLTLE</sequence>
<accession>A0A445EL45</accession>
<evidence type="ECO:0000259" key="1">
    <source>
        <dbReference type="SMART" id="SM01194"/>
    </source>
</evidence>
<dbReference type="GO" id="GO:0032790">
    <property type="term" value="P:ribosome disassembly"/>
    <property type="evidence" value="ECO:0007669"/>
    <property type="project" value="TreeGrafter"/>
</dbReference>
<dbReference type="STRING" id="3818.A0A445EL45"/>
<dbReference type="AlphaFoldDB" id="A0A445EL45"/>
<name>A0A445EL45_ARAHY</name>
<dbReference type="InterPro" id="IPR004405">
    <property type="entry name" value="TF_pelota"/>
</dbReference>
<dbReference type="InterPro" id="IPR058547">
    <property type="entry name" value="Pelota_N"/>
</dbReference>
<dbReference type="Gene3D" id="2.30.30.870">
    <property type="entry name" value="Pelota, domain A"/>
    <property type="match status" value="1"/>
</dbReference>
<dbReference type="InterPro" id="IPR038069">
    <property type="entry name" value="Pelota/DOM34_N"/>
</dbReference>
<comment type="caution">
    <text evidence="2">The sequence shown here is derived from an EMBL/GenBank/DDBJ whole genome shotgun (WGS) entry which is preliminary data.</text>
</comment>
<dbReference type="GO" id="GO:0070651">
    <property type="term" value="P:nonfunctional rRNA decay"/>
    <property type="evidence" value="ECO:0007669"/>
    <property type="project" value="TreeGrafter"/>
</dbReference>
<dbReference type="InterPro" id="IPR005140">
    <property type="entry name" value="eRF1_Pelota-like_N"/>
</dbReference>
<proteinExistence type="predicted"/>
<dbReference type="GO" id="GO:0005737">
    <property type="term" value="C:cytoplasm"/>
    <property type="evidence" value="ECO:0007669"/>
    <property type="project" value="TreeGrafter"/>
</dbReference>